<proteinExistence type="predicted"/>
<feature type="transmembrane region" description="Helical" evidence="1">
    <location>
        <begin position="95"/>
        <end position="117"/>
    </location>
</feature>
<dbReference type="Pfam" id="PF18895">
    <property type="entry name" value="T4SS_pilin"/>
    <property type="match status" value="1"/>
</dbReference>
<name>A0A1F6LH64_9BACT</name>
<keyword evidence="1" id="KW-0472">Membrane</keyword>
<evidence type="ECO:0000313" key="2">
    <source>
        <dbReference type="EMBL" id="OGH58701.1"/>
    </source>
</evidence>
<organism evidence="2 3">
    <name type="scientific">Candidatus Magasanikbacteria bacterium RIFCSPHIGHO2_01_FULL_33_34</name>
    <dbReference type="NCBI Taxonomy" id="1798671"/>
    <lineage>
        <taxon>Bacteria</taxon>
        <taxon>Candidatus Magasanikiibacteriota</taxon>
    </lineage>
</organism>
<evidence type="ECO:0000313" key="3">
    <source>
        <dbReference type="Proteomes" id="UP000177067"/>
    </source>
</evidence>
<keyword evidence="1" id="KW-1133">Transmembrane helix</keyword>
<comment type="caution">
    <text evidence="2">The sequence shown here is derived from an EMBL/GenBank/DDBJ whole genome shotgun (WGS) entry which is preliminary data.</text>
</comment>
<feature type="transmembrane region" description="Helical" evidence="1">
    <location>
        <begin position="51"/>
        <end position="74"/>
    </location>
</feature>
<keyword evidence="1" id="KW-0812">Transmembrane</keyword>
<dbReference type="AlphaFoldDB" id="A0A1F6LH64"/>
<protein>
    <submittedName>
        <fullName evidence="2">Uncharacterized protein</fullName>
    </submittedName>
</protein>
<gene>
    <name evidence="2" type="ORF">A2725_03325</name>
</gene>
<sequence>MKKLIILIIIFFSAIGFFLVSVDSIYAQSNSEYGLKSVASAKSMNVGTPSEVIGKVIGGALAFVSVIFFLLTIYGGIIWMTARGNEQQTDKATKTIVSAVIGLVIVLGSYVIVGLIFRSIGASVQCVNRLDGLTVVACSDTEPCDFGTSLVSCSPTANVCISNDDSLCTSQCGDRFECSNPSDCVSGTALVGYCTGGTDNVCCIPK</sequence>
<accession>A0A1F6LH64</accession>
<dbReference type="InterPro" id="IPR043993">
    <property type="entry name" value="T4SS_pilin"/>
</dbReference>
<dbReference type="Proteomes" id="UP000177067">
    <property type="component" value="Unassembled WGS sequence"/>
</dbReference>
<dbReference type="EMBL" id="MFPS01000009">
    <property type="protein sequence ID" value="OGH58701.1"/>
    <property type="molecule type" value="Genomic_DNA"/>
</dbReference>
<reference evidence="2 3" key="1">
    <citation type="journal article" date="2016" name="Nat. Commun.">
        <title>Thousands of microbial genomes shed light on interconnected biogeochemical processes in an aquifer system.</title>
        <authorList>
            <person name="Anantharaman K."/>
            <person name="Brown C.T."/>
            <person name="Hug L.A."/>
            <person name="Sharon I."/>
            <person name="Castelle C.J."/>
            <person name="Probst A.J."/>
            <person name="Thomas B.C."/>
            <person name="Singh A."/>
            <person name="Wilkins M.J."/>
            <person name="Karaoz U."/>
            <person name="Brodie E.L."/>
            <person name="Williams K.H."/>
            <person name="Hubbard S.S."/>
            <person name="Banfield J.F."/>
        </authorList>
    </citation>
    <scope>NUCLEOTIDE SEQUENCE [LARGE SCALE GENOMIC DNA]</scope>
</reference>
<evidence type="ECO:0000256" key="1">
    <source>
        <dbReference type="SAM" id="Phobius"/>
    </source>
</evidence>